<evidence type="ECO:0000313" key="2">
    <source>
        <dbReference type="Proteomes" id="UP000265719"/>
    </source>
</evidence>
<keyword evidence="2" id="KW-1185">Reference proteome</keyword>
<dbReference type="EMBL" id="CP063196">
    <property type="protein sequence ID" value="UOE18676.1"/>
    <property type="molecule type" value="Genomic_DNA"/>
</dbReference>
<protein>
    <submittedName>
        <fullName evidence="1">Uncharacterized protein</fullName>
    </submittedName>
</protein>
<proteinExistence type="predicted"/>
<name>A0A399FYE5_9ACTN</name>
<accession>A0A399FYE5</accession>
<organism evidence="1 2">
    <name type="scientific">Thermobifida halotolerans</name>
    <dbReference type="NCBI Taxonomy" id="483545"/>
    <lineage>
        <taxon>Bacteria</taxon>
        <taxon>Bacillati</taxon>
        <taxon>Actinomycetota</taxon>
        <taxon>Actinomycetes</taxon>
        <taxon>Streptosporangiales</taxon>
        <taxon>Nocardiopsidaceae</taxon>
        <taxon>Thermobifida</taxon>
    </lineage>
</organism>
<dbReference type="AlphaFoldDB" id="A0A399FYE5"/>
<gene>
    <name evidence="1" type="ORF">NI17_017995</name>
</gene>
<dbReference type="KEGG" id="thao:NI17_017995"/>
<dbReference type="RefSeq" id="WP_068687971.1">
    <property type="nucleotide sequence ID" value="NZ_CP063196.1"/>
</dbReference>
<evidence type="ECO:0000313" key="1">
    <source>
        <dbReference type="EMBL" id="UOE18676.1"/>
    </source>
</evidence>
<reference evidence="1" key="1">
    <citation type="submission" date="2020-10" db="EMBL/GenBank/DDBJ databases">
        <title>De novo genome project of the cellulose decomposer Thermobifida halotolerans type strain.</title>
        <authorList>
            <person name="Nagy I."/>
            <person name="Horvath B."/>
            <person name="Kukolya J."/>
            <person name="Nagy I."/>
            <person name="Orsini M."/>
        </authorList>
    </citation>
    <scope>NUCLEOTIDE SEQUENCE</scope>
    <source>
        <strain evidence="1">DSM 44931</strain>
    </source>
</reference>
<dbReference type="Proteomes" id="UP000265719">
    <property type="component" value="Chromosome"/>
</dbReference>
<sequence>MSIAKRCGVCALQAPWQPPSGAAEDRNYDGETPATEGLPWQPPSGAAEDRNNNIADFLPIEIELAAAFRDG</sequence>